<organism evidence="2 3">
    <name type="scientific">Escallonia rubra</name>
    <dbReference type="NCBI Taxonomy" id="112253"/>
    <lineage>
        <taxon>Eukaryota</taxon>
        <taxon>Viridiplantae</taxon>
        <taxon>Streptophyta</taxon>
        <taxon>Embryophyta</taxon>
        <taxon>Tracheophyta</taxon>
        <taxon>Spermatophyta</taxon>
        <taxon>Magnoliopsida</taxon>
        <taxon>eudicotyledons</taxon>
        <taxon>Gunneridae</taxon>
        <taxon>Pentapetalae</taxon>
        <taxon>asterids</taxon>
        <taxon>campanulids</taxon>
        <taxon>Escalloniales</taxon>
        <taxon>Escalloniaceae</taxon>
        <taxon>Escallonia</taxon>
    </lineage>
</organism>
<name>A0AA88RH55_9ASTE</name>
<dbReference type="Proteomes" id="UP001187471">
    <property type="component" value="Unassembled WGS sequence"/>
</dbReference>
<comment type="caution">
    <text evidence="2">The sequence shown here is derived from an EMBL/GenBank/DDBJ whole genome shotgun (WGS) entry which is preliminary data.</text>
</comment>
<proteinExistence type="predicted"/>
<keyword evidence="3" id="KW-1185">Reference proteome</keyword>
<dbReference type="InterPro" id="IPR029472">
    <property type="entry name" value="Copia-like_N"/>
</dbReference>
<dbReference type="PANTHER" id="PTHR37610">
    <property type="entry name" value="CCHC-TYPE DOMAIN-CONTAINING PROTEIN"/>
    <property type="match status" value="1"/>
</dbReference>
<dbReference type="Pfam" id="PF14244">
    <property type="entry name" value="Retrotran_gag_3"/>
    <property type="match status" value="1"/>
</dbReference>
<dbReference type="EMBL" id="JAVXUO010001062">
    <property type="protein sequence ID" value="KAK2986457.1"/>
    <property type="molecule type" value="Genomic_DNA"/>
</dbReference>
<dbReference type="PANTHER" id="PTHR37610:SF45">
    <property type="entry name" value="RETROTRANSPOSON GAG DOMAIN-CONTAINING PROTEIN"/>
    <property type="match status" value="1"/>
</dbReference>
<evidence type="ECO:0000313" key="2">
    <source>
        <dbReference type="EMBL" id="KAK2986457.1"/>
    </source>
</evidence>
<reference evidence="2" key="1">
    <citation type="submission" date="2022-12" db="EMBL/GenBank/DDBJ databases">
        <title>Draft genome assemblies for two species of Escallonia (Escalloniales).</title>
        <authorList>
            <person name="Chanderbali A."/>
            <person name="Dervinis C."/>
            <person name="Anghel I."/>
            <person name="Soltis D."/>
            <person name="Soltis P."/>
            <person name="Zapata F."/>
        </authorList>
    </citation>
    <scope>NUCLEOTIDE SEQUENCE</scope>
    <source>
        <strain evidence="2">UCBG92.1500</strain>
        <tissue evidence="2">Leaf</tissue>
    </source>
</reference>
<evidence type="ECO:0000313" key="3">
    <source>
        <dbReference type="Proteomes" id="UP001187471"/>
    </source>
</evidence>
<sequence length="191" mass="21387">MASMNTINPTNPIIPATLYTQQPQIIVQQDNSAFPTGIVLDETNFPLWSQLMEMRIEARNKVGYLIGETVKLATNDPGYATWITDNHKVKSWLIDSTSPHLMQRFIRLATANEIWEAVAKTFYDGSDETRLMMVGDGCRPLGECVRTEGGEGKEEMERFLKVMAMALGKPKWVALMVAEGEGRGMRMKAEG</sequence>
<gene>
    <name evidence="2" type="ORF">RJ640_011895</name>
</gene>
<accession>A0AA88RH55</accession>
<feature type="domain" description="Retrotransposon Copia-like N-terminal" evidence="1">
    <location>
        <begin position="38"/>
        <end position="71"/>
    </location>
</feature>
<evidence type="ECO:0000259" key="1">
    <source>
        <dbReference type="Pfam" id="PF14244"/>
    </source>
</evidence>
<protein>
    <recommendedName>
        <fullName evidence="1">Retrotransposon Copia-like N-terminal domain-containing protein</fullName>
    </recommendedName>
</protein>
<dbReference type="AlphaFoldDB" id="A0AA88RH55"/>